<sequence>MSQWEQQWLPAGYDRAPYLSLKGSNKRLRKTQGNFGLQTQSSPEPGQPRATRLRLRLPGLPVGRDSQRRHASQAVSRLADGGPGTRSSPRARSGRGAGHGEKGGRRSSLAQLLGTPEQLLLQGSRMEFFEKAKLVRLKSLHGKYLWADDDGYKVFQCREPMNVAAHWRVERDPDCAQIRLVSCHKTYLTASDDNFLTGMTGKKVVQSKPRHIDSSVEWEPIREGSQVKLKTCHGNFLRANKALGPPWRNSVTHDIPHRMAKHQEYLLWEIETVFGTDGTSSGALGSSHGGGLAAAHAAYVSSGAVSISNHSPTQLGTMIGDSDPMSDGSPPGQSPESSPPHRRPVYGVSVSAHSAYVPSTPSPSVTAASATSKPPEGRTIHYAVASDIEEARRLDGSGWPTLNFKGHTLSALKKQLKEVLELDDDIYLCARHHTNSNLYELKLPTLPPNNAAMHIVVVKLSSSVKKSKSIAEAVSMNGHQ</sequence>
<evidence type="ECO:0000259" key="3">
    <source>
        <dbReference type="Pfam" id="PF22932"/>
    </source>
</evidence>
<proteinExistence type="predicted"/>
<evidence type="ECO:0000256" key="1">
    <source>
        <dbReference type="SAM" id="MobiDB-lite"/>
    </source>
</evidence>
<feature type="region of interest" description="Disordered" evidence="1">
    <location>
        <begin position="60"/>
        <end position="109"/>
    </location>
</feature>
<feature type="region of interest" description="Disordered" evidence="1">
    <location>
        <begin position="310"/>
        <end position="346"/>
    </location>
</feature>
<feature type="domain" description="DUF569" evidence="3">
    <location>
        <begin position="377"/>
        <end position="458"/>
    </location>
</feature>
<feature type="domain" description="DUF569" evidence="2">
    <location>
        <begin position="126"/>
        <end position="268"/>
    </location>
</feature>
<dbReference type="InterPro" id="IPR054726">
    <property type="entry name" value="Ubiq_DUF569-assoc"/>
</dbReference>
<dbReference type="PANTHER" id="PTHR31205:SF69">
    <property type="entry name" value="ACTIN CROSS-LINKING PROTEIN (DUF569)"/>
    <property type="match status" value="1"/>
</dbReference>
<dbReference type="InterPro" id="IPR008999">
    <property type="entry name" value="Actin-crosslinking"/>
</dbReference>
<organism evidence="4 5">
    <name type="scientific">Marchantia polymorpha subsp. ruderalis</name>
    <dbReference type="NCBI Taxonomy" id="1480154"/>
    <lineage>
        <taxon>Eukaryota</taxon>
        <taxon>Viridiplantae</taxon>
        <taxon>Streptophyta</taxon>
        <taxon>Embryophyta</taxon>
        <taxon>Marchantiophyta</taxon>
        <taxon>Marchantiopsida</taxon>
        <taxon>Marchantiidae</taxon>
        <taxon>Marchantiales</taxon>
        <taxon>Marchantiaceae</taxon>
        <taxon>Marchantia</taxon>
    </lineage>
</organism>
<evidence type="ECO:0000259" key="2">
    <source>
        <dbReference type="Pfam" id="PF04601"/>
    </source>
</evidence>
<dbReference type="InterPro" id="IPR007679">
    <property type="entry name" value="DUF569"/>
</dbReference>
<protein>
    <submittedName>
        <fullName evidence="4">Uncharacterized protein</fullName>
    </submittedName>
</protein>
<dbReference type="PANTHER" id="PTHR31205">
    <property type="entry name" value="ACTIN CROSS-LINKING PROTEIN (DUF569)"/>
    <property type="match status" value="1"/>
</dbReference>
<comment type="caution">
    <text evidence="4">The sequence shown here is derived from an EMBL/GenBank/DDBJ whole genome shotgun (WGS) entry which is preliminary data.</text>
</comment>
<evidence type="ECO:0000313" key="5">
    <source>
        <dbReference type="Proteomes" id="UP000077202"/>
    </source>
</evidence>
<dbReference type="Gene3D" id="2.80.10.50">
    <property type="match status" value="1"/>
</dbReference>
<keyword evidence="5" id="KW-1185">Reference proteome</keyword>
<accession>A0A176VXX0</accession>
<name>A0A176VXX0_MARPO</name>
<feature type="compositionally biased region" description="Low complexity" evidence="1">
    <location>
        <begin position="326"/>
        <end position="336"/>
    </location>
</feature>
<evidence type="ECO:0000313" key="4">
    <source>
        <dbReference type="EMBL" id="OAE25233.1"/>
    </source>
</evidence>
<dbReference type="Proteomes" id="UP000077202">
    <property type="component" value="Unassembled WGS sequence"/>
</dbReference>
<dbReference type="EMBL" id="LVLJ01002376">
    <property type="protein sequence ID" value="OAE25233.1"/>
    <property type="molecule type" value="Genomic_DNA"/>
</dbReference>
<dbReference type="AlphaFoldDB" id="A0A176VXX0"/>
<dbReference type="SUPFAM" id="SSF50405">
    <property type="entry name" value="Actin-crosslinking proteins"/>
    <property type="match status" value="1"/>
</dbReference>
<reference evidence="4" key="1">
    <citation type="submission" date="2016-03" db="EMBL/GenBank/DDBJ databases">
        <title>Mechanisms controlling the formation of the plant cell surface in tip-growing cells are functionally conserved among land plants.</title>
        <authorList>
            <person name="Honkanen S."/>
            <person name="Jones V.A."/>
            <person name="Morieri G."/>
            <person name="Champion C."/>
            <person name="Hetherington A.J."/>
            <person name="Kelly S."/>
            <person name="Saint-Marcoux D."/>
            <person name="Proust H."/>
            <person name="Prescott H."/>
            <person name="Dolan L."/>
        </authorList>
    </citation>
    <scope>NUCLEOTIDE SEQUENCE [LARGE SCALE GENOMIC DNA]</scope>
    <source>
        <tissue evidence="4">Whole gametophyte</tissue>
    </source>
</reference>
<gene>
    <name evidence="4" type="ORF">AXG93_2210s1170</name>
</gene>
<dbReference type="CDD" id="cd23340">
    <property type="entry name" value="beta-trefoil_FSCN_ACP-like"/>
    <property type="match status" value="1"/>
</dbReference>
<dbReference type="Pfam" id="PF04601">
    <property type="entry name" value="DUF569"/>
    <property type="match status" value="1"/>
</dbReference>
<dbReference type="Pfam" id="PF22932">
    <property type="entry name" value="Ubiq_DUF_assoc"/>
    <property type="match status" value="1"/>
</dbReference>